<feature type="compositionally biased region" description="Basic and acidic residues" evidence="1">
    <location>
        <begin position="9"/>
        <end position="19"/>
    </location>
</feature>
<evidence type="ECO:0000313" key="3">
    <source>
        <dbReference type="Proteomes" id="UP000014629"/>
    </source>
</evidence>
<keyword evidence="3" id="KW-1185">Reference proteome</keyword>
<feature type="region of interest" description="Disordered" evidence="1">
    <location>
        <begin position="1"/>
        <end position="41"/>
    </location>
</feature>
<evidence type="ECO:0008006" key="4">
    <source>
        <dbReference type="Google" id="ProtNLM"/>
    </source>
</evidence>
<dbReference type="InterPro" id="IPR015422">
    <property type="entry name" value="PyrdxlP-dep_Trfase_small"/>
</dbReference>
<dbReference type="AlphaFoldDB" id="S4AHP6"/>
<name>S4AHP6_9ACTN</name>
<organism evidence="2 3">
    <name type="scientific">Streptomyces aurantiacus JA 4570</name>
    <dbReference type="NCBI Taxonomy" id="1286094"/>
    <lineage>
        <taxon>Bacteria</taxon>
        <taxon>Bacillati</taxon>
        <taxon>Actinomycetota</taxon>
        <taxon>Actinomycetes</taxon>
        <taxon>Kitasatosporales</taxon>
        <taxon>Streptomycetaceae</taxon>
        <taxon>Streptomyces</taxon>
        <taxon>Streptomyces aurantiacus group</taxon>
    </lineage>
</organism>
<comment type="caution">
    <text evidence="2">The sequence shown here is derived from an EMBL/GenBank/DDBJ whole genome shotgun (WGS) entry which is preliminary data.</text>
</comment>
<proteinExistence type="predicted"/>
<evidence type="ECO:0000256" key="1">
    <source>
        <dbReference type="SAM" id="MobiDB-lite"/>
    </source>
</evidence>
<dbReference type="RefSeq" id="WP_016644089.1">
    <property type="nucleotide sequence ID" value="NZ_AOPZ01000355.1"/>
</dbReference>
<dbReference type="Gene3D" id="3.90.1150.10">
    <property type="entry name" value="Aspartate Aminotransferase, domain 1"/>
    <property type="match status" value="1"/>
</dbReference>
<dbReference type="EMBL" id="AOPZ01000355">
    <property type="protein sequence ID" value="EPH40972.1"/>
    <property type="molecule type" value="Genomic_DNA"/>
</dbReference>
<accession>S4AHP6</accession>
<dbReference type="Proteomes" id="UP000014629">
    <property type="component" value="Unassembled WGS sequence"/>
</dbReference>
<sequence length="77" mass="8287">MRPAVLHGRGRDGRGRDGRGGAAETGAAETKPGPASTDGPFEQARWFARHHIALPLYPTLTRAEQVRVVEALRGELS</sequence>
<protein>
    <recommendedName>
        <fullName evidence="4">DegT/DnrJ/EryC1/StrS aminotransferase family protein</fullName>
    </recommendedName>
</protein>
<gene>
    <name evidence="2" type="ORF">STRAU_5968</name>
</gene>
<reference evidence="2 3" key="1">
    <citation type="submission" date="2013-02" db="EMBL/GenBank/DDBJ databases">
        <title>Draft Genome Sequence of Streptomyces aurantiacus, Which Produces Setomimycin.</title>
        <authorList>
            <person name="Gruening B.A."/>
            <person name="Praeg A."/>
            <person name="Erxleben A."/>
            <person name="Guenther S."/>
            <person name="Mueller M."/>
        </authorList>
    </citation>
    <scope>NUCLEOTIDE SEQUENCE [LARGE SCALE GENOMIC DNA]</scope>
    <source>
        <strain evidence="2 3">JA 4570</strain>
    </source>
</reference>
<evidence type="ECO:0000313" key="2">
    <source>
        <dbReference type="EMBL" id="EPH40972.1"/>
    </source>
</evidence>